<dbReference type="PANTHER" id="PTHR31268">
    <property type="match status" value="1"/>
</dbReference>
<protein>
    <recommendedName>
        <fullName evidence="2">galactinol--sucrose galactosyltransferase</fullName>
        <ecNumber evidence="2">2.4.1.82</ecNumber>
    </recommendedName>
</protein>
<dbReference type="InterPro" id="IPR017853">
    <property type="entry name" value="GH"/>
</dbReference>
<dbReference type="Proteomes" id="UP000077755">
    <property type="component" value="Chromosome 1"/>
</dbReference>
<sequence>MQLSVPVLSSSCALSSTGLKHKIWSHAYGLQARKKWRHSVVSVLVDTKPVVKDGVLSYNGNDALTGMPDNVVVTPWSNSSFFLGAASSQSSSRHVFKLGLIQDVRLLCLFRFKIWWVIPRVGKSASDIPVETQMLLLESSSQEDGEEPNYIVFLPVLDGDLRSSLQGNSDNELEVCVETGDPAIVASECLKAVFVNYGSNPFHLMKESMKILEEHLGTFTVREKKQLPGMLDWFGWCTWDAFYHAVSPPGIRDGLKSLCEGGTPPRFLLIDDGWQSTSNEYQTEGEPFVEGTQFGGRLVSIEENNKFRKPGNEAAGKPASGLKDFVAEIKKSYGLKYVYVWHALLGYWGGLNPAVPGTEKYNPKLTIPVQSPGNLANKRDGSMDSMESYGVGVIDPSKIVEFYDDLHSYLVSQNVDGVKVDVQNILETVATGLGGRVALTRQFQQALEQSIAKNFQDNSIICCMGQSTDSMYHSKRSAITRVSDDYYPKNPTTQTLHIAAVAYNSIFFGEVVVPDWDMFYSKHDAAEFHAVARAVGGCGVYVSDKPGQHDFTVLKKLVLPDGAVLRAKYPGRPTRDCLFSDPVTDGQSLLKIWNLNKHTGVIGVFNCQGAGSWPCLDRINTAEGETSSYELSGQVSPSDIEYLEEEVSGNSWTGKDYAVFSFNSGSLSELSKQDTFAITLKTLECNVFTISPIKTYNQSVKFAPIGLINMYNSGGAVEVVESEGSAGRSSRIKIKGKGASGCFGAYSNPKPKLCLLNSTEENFEFSTEDHFLKVTIPSDANSWEITLCY</sequence>
<dbReference type="InterPro" id="IPR013785">
    <property type="entry name" value="Aldolase_TIM"/>
</dbReference>
<dbReference type="GO" id="GO:0047274">
    <property type="term" value="F:galactinol-sucrose galactosyltransferase activity"/>
    <property type="evidence" value="ECO:0007669"/>
    <property type="project" value="UniProtKB-EC"/>
</dbReference>
<keyword evidence="3" id="KW-0119">Carbohydrate metabolism</keyword>
<evidence type="ECO:0000256" key="4">
    <source>
        <dbReference type="ARBA" id="ARBA00049426"/>
    </source>
</evidence>
<evidence type="ECO:0000313" key="5">
    <source>
        <dbReference type="EMBL" id="WOG83160.1"/>
    </source>
</evidence>
<dbReference type="SUPFAM" id="SSF51445">
    <property type="entry name" value="(Trans)glycosidases"/>
    <property type="match status" value="1"/>
</dbReference>
<dbReference type="Gene3D" id="3.20.20.70">
    <property type="entry name" value="Aldolase class I"/>
    <property type="match status" value="1"/>
</dbReference>
<dbReference type="InterPro" id="IPR008811">
    <property type="entry name" value="Glycosyl_hydrolases_36"/>
</dbReference>
<evidence type="ECO:0000313" key="6">
    <source>
        <dbReference type="Proteomes" id="UP000077755"/>
    </source>
</evidence>
<dbReference type="AlphaFoldDB" id="A0AAF1AK77"/>
<dbReference type="FunFam" id="3.20.20.70:FF:000504">
    <property type="entry name" value="Uncharacterized protein"/>
    <property type="match status" value="1"/>
</dbReference>
<proteinExistence type="inferred from homology"/>
<reference evidence="5" key="2">
    <citation type="submission" date="2022-03" db="EMBL/GenBank/DDBJ databases">
        <title>Draft title - Genomic analysis of global carrot germplasm unveils the trajectory of domestication and the origin of high carotenoid orange carrot.</title>
        <authorList>
            <person name="Iorizzo M."/>
            <person name="Ellison S."/>
            <person name="Senalik D."/>
            <person name="Macko-Podgorni A."/>
            <person name="Grzebelus D."/>
            <person name="Bostan H."/>
            <person name="Rolling W."/>
            <person name="Curaba J."/>
            <person name="Simon P."/>
        </authorList>
    </citation>
    <scope>NUCLEOTIDE SEQUENCE</scope>
    <source>
        <tissue evidence="5">Leaf</tissue>
    </source>
</reference>
<accession>A0AAF1AK77</accession>
<dbReference type="EC" id="2.4.1.82" evidence="2"/>
<organism evidence="5 6">
    <name type="scientific">Daucus carota subsp. sativus</name>
    <name type="common">Carrot</name>
    <dbReference type="NCBI Taxonomy" id="79200"/>
    <lineage>
        <taxon>Eukaryota</taxon>
        <taxon>Viridiplantae</taxon>
        <taxon>Streptophyta</taxon>
        <taxon>Embryophyta</taxon>
        <taxon>Tracheophyta</taxon>
        <taxon>Spermatophyta</taxon>
        <taxon>Magnoliopsida</taxon>
        <taxon>eudicotyledons</taxon>
        <taxon>Gunneridae</taxon>
        <taxon>Pentapetalae</taxon>
        <taxon>asterids</taxon>
        <taxon>campanulids</taxon>
        <taxon>Apiales</taxon>
        <taxon>Apiaceae</taxon>
        <taxon>Apioideae</taxon>
        <taxon>Scandiceae</taxon>
        <taxon>Daucinae</taxon>
        <taxon>Daucus</taxon>
        <taxon>Daucus sect. Daucus</taxon>
    </lineage>
</organism>
<evidence type="ECO:0000256" key="2">
    <source>
        <dbReference type="ARBA" id="ARBA00012708"/>
    </source>
</evidence>
<dbReference type="Pfam" id="PF05691">
    <property type="entry name" value="Raffinose_syn"/>
    <property type="match status" value="1"/>
</dbReference>
<reference evidence="5" key="1">
    <citation type="journal article" date="2016" name="Nat. Genet.">
        <title>A high-quality carrot genome assembly provides new insights into carotenoid accumulation and asterid genome evolution.</title>
        <authorList>
            <person name="Iorizzo M."/>
            <person name="Ellison S."/>
            <person name="Senalik D."/>
            <person name="Zeng P."/>
            <person name="Satapoomin P."/>
            <person name="Huang J."/>
            <person name="Bowman M."/>
            <person name="Iovene M."/>
            <person name="Sanseverino W."/>
            <person name="Cavagnaro P."/>
            <person name="Yildiz M."/>
            <person name="Macko-Podgorni A."/>
            <person name="Moranska E."/>
            <person name="Grzebelus E."/>
            <person name="Grzebelus D."/>
            <person name="Ashrafi H."/>
            <person name="Zheng Z."/>
            <person name="Cheng S."/>
            <person name="Spooner D."/>
            <person name="Van Deynze A."/>
            <person name="Simon P."/>
        </authorList>
    </citation>
    <scope>NUCLEOTIDE SEQUENCE</scope>
    <source>
        <tissue evidence="5">Leaf</tissue>
    </source>
</reference>
<keyword evidence="6" id="KW-1185">Reference proteome</keyword>
<evidence type="ECO:0000256" key="1">
    <source>
        <dbReference type="ARBA" id="ARBA00007240"/>
    </source>
</evidence>
<gene>
    <name evidence="5" type="ORF">DCAR_0102334</name>
</gene>
<comment type="catalytic activity">
    <reaction evidence="4">
        <text>alpha-D-galactosyl-(1-&gt;3)-1D-myo-inositol + sucrose = raffinose + myo-inositol</text>
        <dbReference type="Rhea" id="RHEA:20161"/>
        <dbReference type="ChEBI" id="CHEBI:16634"/>
        <dbReference type="ChEBI" id="CHEBI:17268"/>
        <dbReference type="ChEBI" id="CHEBI:17505"/>
        <dbReference type="ChEBI" id="CHEBI:17992"/>
        <dbReference type="EC" id="2.4.1.82"/>
    </reaction>
</comment>
<comment type="similarity">
    <text evidence="1">Belongs to the glycosyl hydrolases 36 family.</text>
</comment>
<name>A0AAF1AK77_DAUCS</name>
<evidence type="ECO:0000256" key="3">
    <source>
        <dbReference type="ARBA" id="ARBA00023277"/>
    </source>
</evidence>
<dbReference type="PANTHER" id="PTHR31268:SF26">
    <property type="entry name" value="GALACTINOL--SUCROSE GALACTOSYLTRANSFERASE"/>
    <property type="match status" value="1"/>
</dbReference>
<dbReference type="EMBL" id="CP093343">
    <property type="protein sequence ID" value="WOG83160.1"/>
    <property type="molecule type" value="Genomic_DNA"/>
</dbReference>